<dbReference type="EC" id="2.4.2.21" evidence="3"/>
<evidence type="ECO:0000256" key="7">
    <source>
        <dbReference type="ARBA" id="ARBA00022679"/>
    </source>
</evidence>
<dbReference type="Gene3D" id="1.10.1610.10">
    <property type="match status" value="1"/>
</dbReference>
<accession>A0ABQ5UZY5</accession>
<dbReference type="SUPFAM" id="SSF52733">
    <property type="entry name" value="Nicotinate mononucleotide:5,6-dimethylbenzimidazole phosphoribosyltransferase (CobT)"/>
    <property type="match status" value="1"/>
</dbReference>
<dbReference type="Proteomes" id="UP001161390">
    <property type="component" value="Unassembled WGS sequence"/>
</dbReference>
<keyword evidence="6 10" id="KW-0328">Glycosyltransferase</keyword>
<keyword evidence="11" id="KW-1185">Reference proteome</keyword>
<dbReference type="Gene3D" id="3.40.50.10210">
    <property type="match status" value="1"/>
</dbReference>
<proteinExistence type="inferred from homology"/>
<keyword evidence="7" id="KW-0808">Transferase</keyword>
<dbReference type="GO" id="GO:0016757">
    <property type="term" value="F:glycosyltransferase activity"/>
    <property type="evidence" value="ECO:0007669"/>
    <property type="project" value="UniProtKB-KW"/>
</dbReference>
<dbReference type="PANTHER" id="PTHR43463">
    <property type="entry name" value="NICOTINATE-NUCLEOTIDE--DIMETHYLBENZIMIDAZOLE PHOSPHORIBOSYLTRANSFERASE"/>
    <property type="match status" value="1"/>
</dbReference>
<evidence type="ECO:0000256" key="1">
    <source>
        <dbReference type="ARBA" id="ARBA00005049"/>
    </source>
</evidence>
<evidence type="ECO:0000256" key="8">
    <source>
        <dbReference type="ARBA" id="ARBA00030686"/>
    </source>
</evidence>
<dbReference type="InterPro" id="IPR003200">
    <property type="entry name" value="Nict_dMeBzImd_PRibTrfase"/>
</dbReference>
<dbReference type="EMBL" id="BSNJ01000001">
    <property type="protein sequence ID" value="GLQ19552.1"/>
    <property type="molecule type" value="Genomic_DNA"/>
</dbReference>
<sequence length="320" mass="32653">MTDTRPFDDVRALAVSVPQRDTAIYEGLLDRAASMGRDLHPLGTLSAPLARMASVQGHPAPRLTRPLVAVFTASHGTLPDASAGVARRVQSLSQGKAVVRGAAQAVGAAFKVYEFGNDHPSADFRNGPSLSERDCAGAIAFGMEVVAEGADIIVLGNAGYGAATGAAAMARGLYGGTSDYWAGGIDENAKFRQAAVEQGASVNSELLSDPLDVLRAFGGRDLAGTVGAILACAHQKIPVILDGYVVCAAAAIVHSLNPDAVSHCLAGHVTIEPAHRALLDRMDLDPVLDLGLNIGDGTGGTLALSVLQAASAGLATLSEA</sequence>
<reference evidence="10" key="2">
    <citation type="submission" date="2023-01" db="EMBL/GenBank/DDBJ databases">
        <title>Draft genome sequence of Algimonas porphyrae strain NBRC 108216.</title>
        <authorList>
            <person name="Sun Q."/>
            <person name="Mori K."/>
        </authorList>
    </citation>
    <scope>NUCLEOTIDE SEQUENCE</scope>
    <source>
        <strain evidence="10">NBRC 108216</strain>
    </source>
</reference>
<keyword evidence="5" id="KW-0169">Cobalamin biosynthesis</keyword>
<comment type="pathway">
    <text evidence="1">Nucleoside biosynthesis; alpha-ribazole biosynthesis; alpha-ribazole from 5,6-dimethylbenzimidazole: step 1/2.</text>
</comment>
<evidence type="ECO:0000256" key="3">
    <source>
        <dbReference type="ARBA" id="ARBA00011991"/>
    </source>
</evidence>
<reference evidence="10" key="1">
    <citation type="journal article" date="2014" name="Int. J. Syst. Evol. Microbiol.">
        <title>Complete genome of a new Firmicutes species belonging to the dominant human colonic microbiota ('Ruminococcus bicirculans') reveals two chromosomes and a selective capacity to utilize plant glucans.</title>
        <authorList>
            <consortium name="NISC Comparative Sequencing Program"/>
            <person name="Wegmann U."/>
            <person name="Louis P."/>
            <person name="Goesmann A."/>
            <person name="Henrissat B."/>
            <person name="Duncan S.H."/>
            <person name="Flint H.J."/>
        </authorList>
    </citation>
    <scope>NUCLEOTIDE SEQUENCE</scope>
    <source>
        <strain evidence="10">NBRC 108216</strain>
    </source>
</reference>
<organism evidence="10 11">
    <name type="scientific">Algimonas porphyrae</name>
    <dbReference type="NCBI Taxonomy" id="1128113"/>
    <lineage>
        <taxon>Bacteria</taxon>
        <taxon>Pseudomonadati</taxon>
        <taxon>Pseudomonadota</taxon>
        <taxon>Alphaproteobacteria</taxon>
        <taxon>Maricaulales</taxon>
        <taxon>Robiginitomaculaceae</taxon>
        <taxon>Algimonas</taxon>
    </lineage>
</organism>
<dbReference type="PANTHER" id="PTHR43463:SF1">
    <property type="entry name" value="NICOTINATE-NUCLEOTIDE--DIMETHYLBENZIMIDAZOLE PHOSPHORIBOSYLTRANSFERASE"/>
    <property type="match status" value="1"/>
</dbReference>
<comment type="similarity">
    <text evidence="2">Belongs to the CobT family.</text>
</comment>
<evidence type="ECO:0000256" key="2">
    <source>
        <dbReference type="ARBA" id="ARBA00007110"/>
    </source>
</evidence>
<evidence type="ECO:0000256" key="4">
    <source>
        <dbReference type="ARBA" id="ARBA00015486"/>
    </source>
</evidence>
<evidence type="ECO:0000256" key="9">
    <source>
        <dbReference type="ARBA" id="ARBA00047340"/>
    </source>
</evidence>
<dbReference type="Pfam" id="PF02277">
    <property type="entry name" value="DBI_PRT"/>
    <property type="match status" value="1"/>
</dbReference>
<dbReference type="RefSeq" id="WP_284369307.1">
    <property type="nucleotide sequence ID" value="NZ_BSNJ01000001.1"/>
</dbReference>
<comment type="caution">
    <text evidence="10">The sequence shown here is derived from an EMBL/GenBank/DDBJ whole genome shotgun (WGS) entry which is preliminary data.</text>
</comment>
<protein>
    <recommendedName>
        <fullName evidence="4">Nicotinate-nucleotide--dimethylbenzimidazole phosphoribosyltransferase</fullName>
        <ecNumber evidence="3">2.4.2.21</ecNumber>
    </recommendedName>
    <alternativeName>
        <fullName evidence="8">N(1)-alpha-phosphoribosyltransferase</fullName>
    </alternativeName>
</protein>
<comment type="catalytic activity">
    <reaction evidence="9">
        <text>5,6-dimethylbenzimidazole + nicotinate beta-D-ribonucleotide = alpha-ribazole 5'-phosphate + nicotinate + H(+)</text>
        <dbReference type="Rhea" id="RHEA:11196"/>
        <dbReference type="ChEBI" id="CHEBI:15378"/>
        <dbReference type="ChEBI" id="CHEBI:15890"/>
        <dbReference type="ChEBI" id="CHEBI:32544"/>
        <dbReference type="ChEBI" id="CHEBI:57502"/>
        <dbReference type="ChEBI" id="CHEBI:57918"/>
        <dbReference type="EC" id="2.4.2.21"/>
    </reaction>
</comment>
<dbReference type="InterPro" id="IPR023195">
    <property type="entry name" value="Nict_dMeBzImd_PRibTrfase_N"/>
</dbReference>
<name>A0ABQ5UZY5_9PROT</name>
<evidence type="ECO:0000313" key="10">
    <source>
        <dbReference type="EMBL" id="GLQ19552.1"/>
    </source>
</evidence>
<evidence type="ECO:0000313" key="11">
    <source>
        <dbReference type="Proteomes" id="UP001161390"/>
    </source>
</evidence>
<evidence type="ECO:0000256" key="5">
    <source>
        <dbReference type="ARBA" id="ARBA00022573"/>
    </source>
</evidence>
<dbReference type="InterPro" id="IPR036087">
    <property type="entry name" value="Nict_dMeBzImd_PRibTrfase_sf"/>
</dbReference>
<evidence type="ECO:0000256" key="6">
    <source>
        <dbReference type="ARBA" id="ARBA00022676"/>
    </source>
</evidence>
<gene>
    <name evidence="10" type="primary">cobT</name>
    <name evidence="10" type="ORF">GCM10007854_05070</name>
</gene>
<dbReference type="CDD" id="cd02439">
    <property type="entry name" value="DMB-PRT_CobT"/>
    <property type="match status" value="1"/>
</dbReference>